<feature type="transmembrane region" description="Helical" evidence="1">
    <location>
        <begin position="28"/>
        <end position="43"/>
    </location>
</feature>
<keyword evidence="3" id="KW-1185">Reference proteome</keyword>
<keyword evidence="1" id="KW-0472">Membrane</keyword>
<keyword evidence="1" id="KW-1133">Transmembrane helix</keyword>
<keyword evidence="1" id="KW-0812">Transmembrane</keyword>
<reference evidence="3" key="1">
    <citation type="submission" date="2016-01" db="EMBL/GenBank/DDBJ databases">
        <title>Isolation and Characterization of Enterobacteria phage CBB.</title>
        <authorList>
            <person name="Buttimer C.T.H."/>
            <person name="Hendrix H."/>
            <person name="Alexandre H."/>
            <person name="O'Mahony J."/>
            <person name="Lavigne R."/>
            <person name="Coffey A."/>
        </authorList>
    </citation>
    <scope>NUCLEOTIDE SEQUENCE [LARGE SCALE GENOMIC DNA]</scope>
</reference>
<name>A0A1L2CUP2_9CAUD</name>
<gene>
    <name evidence="2" type="ORF">CBB_177</name>
</gene>
<evidence type="ECO:0000313" key="2">
    <source>
        <dbReference type="EMBL" id="AMM43742.1"/>
    </source>
</evidence>
<sequence length="44" mass="4705">MKNAMIVLAGVLLCGVGAIGYFKDLNLWGLWVIAGIIIITTQVD</sequence>
<dbReference type="Proteomes" id="UP000223891">
    <property type="component" value="Segment"/>
</dbReference>
<accession>A0A1L2CUP2</accession>
<protein>
    <submittedName>
        <fullName evidence="2">Putative membrane protein</fullName>
    </submittedName>
</protein>
<dbReference type="EMBL" id="KU574722">
    <property type="protein sequence ID" value="AMM43742.1"/>
    <property type="molecule type" value="Genomic_DNA"/>
</dbReference>
<evidence type="ECO:0000313" key="3">
    <source>
        <dbReference type="Proteomes" id="UP000223891"/>
    </source>
</evidence>
<organism evidence="2 3">
    <name type="scientific">Pectobacterium phage vB_PcaM_CBB</name>
    <dbReference type="NCBI Taxonomy" id="2772511"/>
    <lineage>
        <taxon>Viruses</taxon>
        <taxon>Duplodnaviria</taxon>
        <taxon>Heunggongvirae</taxon>
        <taxon>Uroviricota</taxon>
        <taxon>Caudoviricetes</taxon>
        <taxon>Mimasvirus</taxon>
        <taxon>Mimasvirus CBB</taxon>
    </lineage>
</organism>
<proteinExistence type="predicted"/>
<evidence type="ECO:0000256" key="1">
    <source>
        <dbReference type="SAM" id="Phobius"/>
    </source>
</evidence>